<dbReference type="InterPro" id="IPR036265">
    <property type="entry name" value="HIT-like_sf"/>
</dbReference>
<dbReference type="OrthoDB" id="9784774at2"/>
<evidence type="ECO:0000256" key="1">
    <source>
        <dbReference type="PIRSR" id="PIRSR601310-1"/>
    </source>
</evidence>
<dbReference type="PROSITE" id="PS00892">
    <property type="entry name" value="HIT_1"/>
    <property type="match status" value="1"/>
</dbReference>
<proteinExistence type="predicted"/>
<dbReference type="PANTHER" id="PTHR23089">
    <property type="entry name" value="HISTIDINE TRIAD HIT PROTEIN"/>
    <property type="match status" value="1"/>
</dbReference>
<dbReference type="EMBL" id="QPJY01000011">
    <property type="protein sequence ID" value="RCX26213.1"/>
    <property type="molecule type" value="Genomic_DNA"/>
</dbReference>
<sequence length="113" mass="12330">MDCIFCKIAAGEIPAEKVYEDDHVLAFHDINPQAPLHVVIIPRRHIATINDIGEADTDLMGRLLQAAKAIAAREGVAGDGYRLVVNVNRGGGQVVFHIHMHLMAKRPFGWPAG</sequence>
<dbReference type="InterPro" id="IPR011146">
    <property type="entry name" value="HIT-like"/>
</dbReference>
<comment type="caution">
    <text evidence="5">The sequence shown here is derived from an EMBL/GenBank/DDBJ whole genome shotgun (WGS) entry which is preliminary data.</text>
</comment>
<organism evidence="5 6">
    <name type="scientific">Thioalbus denitrificans</name>
    <dbReference type="NCBI Taxonomy" id="547122"/>
    <lineage>
        <taxon>Bacteria</taxon>
        <taxon>Pseudomonadati</taxon>
        <taxon>Pseudomonadota</taxon>
        <taxon>Gammaproteobacteria</taxon>
        <taxon>Chromatiales</taxon>
        <taxon>Ectothiorhodospiraceae</taxon>
        <taxon>Thioalbus</taxon>
    </lineage>
</organism>
<protein>
    <submittedName>
        <fullName evidence="5">Histidine triad (HIT) family protein</fullName>
    </submittedName>
</protein>
<feature type="domain" description="HIT" evidence="4">
    <location>
        <begin position="4"/>
        <end position="113"/>
    </location>
</feature>
<evidence type="ECO:0000256" key="3">
    <source>
        <dbReference type="PROSITE-ProRule" id="PRU00464"/>
    </source>
</evidence>
<dbReference type="InterPro" id="IPR001310">
    <property type="entry name" value="Histidine_triad_HIT"/>
</dbReference>
<feature type="short sequence motif" description="Histidine triad motif" evidence="2 3">
    <location>
        <begin position="97"/>
        <end position="101"/>
    </location>
</feature>
<evidence type="ECO:0000313" key="5">
    <source>
        <dbReference type="EMBL" id="RCX26213.1"/>
    </source>
</evidence>
<dbReference type="GO" id="GO:0003824">
    <property type="term" value="F:catalytic activity"/>
    <property type="evidence" value="ECO:0007669"/>
    <property type="project" value="InterPro"/>
</dbReference>
<dbReference type="Pfam" id="PF01230">
    <property type="entry name" value="HIT"/>
    <property type="match status" value="1"/>
</dbReference>
<dbReference type="RefSeq" id="WP_114280892.1">
    <property type="nucleotide sequence ID" value="NZ_QPJY01000011.1"/>
</dbReference>
<dbReference type="AlphaFoldDB" id="A0A369BXJ6"/>
<dbReference type="PRINTS" id="PR00332">
    <property type="entry name" value="HISTRIAD"/>
</dbReference>
<evidence type="ECO:0000259" key="4">
    <source>
        <dbReference type="PROSITE" id="PS51084"/>
    </source>
</evidence>
<dbReference type="InterPro" id="IPR019808">
    <property type="entry name" value="Histidine_triad_CS"/>
</dbReference>
<gene>
    <name evidence="5" type="ORF">DFQ59_11187</name>
</gene>
<evidence type="ECO:0000313" key="6">
    <source>
        <dbReference type="Proteomes" id="UP000252707"/>
    </source>
</evidence>
<reference evidence="5 6" key="1">
    <citation type="submission" date="2018-07" db="EMBL/GenBank/DDBJ databases">
        <title>Genomic Encyclopedia of Type Strains, Phase IV (KMG-IV): sequencing the most valuable type-strain genomes for metagenomic binning, comparative biology and taxonomic classification.</title>
        <authorList>
            <person name="Goeker M."/>
        </authorList>
    </citation>
    <scope>NUCLEOTIDE SEQUENCE [LARGE SCALE GENOMIC DNA]</scope>
    <source>
        <strain evidence="5 6">DSM 26407</strain>
    </source>
</reference>
<accession>A0A369BXJ6</accession>
<dbReference type="Proteomes" id="UP000252707">
    <property type="component" value="Unassembled WGS sequence"/>
</dbReference>
<dbReference type="PROSITE" id="PS51084">
    <property type="entry name" value="HIT_2"/>
    <property type="match status" value="1"/>
</dbReference>
<feature type="active site" description="Tele-AMP-histidine intermediate" evidence="1">
    <location>
        <position position="99"/>
    </location>
</feature>
<evidence type="ECO:0000256" key="2">
    <source>
        <dbReference type="PIRSR" id="PIRSR601310-3"/>
    </source>
</evidence>
<dbReference type="CDD" id="cd01276">
    <property type="entry name" value="PKCI_related"/>
    <property type="match status" value="1"/>
</dbReference>
<dbReference type="Gene3D" id="3.30.428.10">
    <property type="entry name" value="HIT-like"/>
    <property type="match status" value="1"/>
</dbReference>
<name>A0A369BXJ6_9GAMM</name>
<dbReference type="SUPFAM" id="SSF54197">
    <property type="entry name" value="HIT-like"/>
    <property type="match status" value="1"/>
</dbReference>
<keyword evidence="6" id="KW-1185">Reference proteome</keyword>